<dbReference type="SUPFAM" id="SSF102198">
    <property type="entry name" value="Putative cyclase"/>
    <property type="match status" value="1"/>
</dbReference>
<evidence type="ECO:0008006" key="5">
    <source>
        <dbReference type="Google" id="ProtNLM"/>
    </source>
</evidence>
<proteinExistence type="inferred from homology"/>
<dbReference type="GO" id="GO:0004061">
    <property type="term" value="F:arylformamidase activity"/>
    <property type="evidence" value="ECO:0007669"/>
    <property type="project" value="InterPro"/>
</dbReference>
<dbReference type="RefSeq" id="XP_025375188.1">
    <property type="nucleotide sequence ID" value="XM_025518301.1"/>
</dbReference>
<dbReference type="AlphaFoldDB" id="A0A316YEI8"/>
<organism evidence="3 4">
    <name type="scientific">Acaromyces ingoldii</name>
    <dbReference type="NCBI Taxonomy" id="215250"/>
    <lineage>
        <taxon>Eukaryota</taxon>
        <taxon>Fungi</taxon>
        <taxon>Dikarya</taxon>
        <taxon>Basidiomycota</taxon>
        <taxon>Ustilaginomycotina</taxon>
        <taxon>Exobasidiomycetes</taxon>
        <taxon>Exobasidiales</taxon>
        <taxon>Cryptobasidiaceae</taxon>
        <taxon>Acaromyces</taxon>
    </lineage>
</organism>
<evidence type="ECO:0000313" key="3">
    <source>
        <dbReference type="EMBL" id="PWN87990.1"/>
    </source>
</evidence>
<accession>A0A316YEI8</accession>
<name>A0A316YEI8_9BASI</name>
<dbReference type="GO" id="GO:0019441">
    <property type="term" value="P:L-tryptophan catabolic process to kynurenine"/>
    <property type="evidence" value="ECO:0007669"/>
    <property type="project" value="InterPro"/>
</dbReference>
<feature type="region of interest" description="Disordered" evidence="2">
    <location>
        <begin position="1"/>
        <end position="24"/>
    </location>
</feature>
<dbReference type="OrthoDB" id="5396at2759"/>
<dbReference type="Gene3D" id="3.50.30.50">
    <property type="entry name" value="Putative cyclase"/>
    <property type="match status" value="1"/>
</dbReference>
<sequence>MAPITSDAERPKTEERRTYSDLPLRTGDPFASAWGLFSDGDELGRLNLLTEDVVRDALLSARSGQTISLNLSLEEPLVPMNPQRRACVHTYTHKGFSNDDDIALNTQASSHWDGLRHVGYGYLSRLPSQEAQYYGGVPQAVLNDTSKHTLGIDRVAQRGGIVARGILLDYAVWADQAGVHYSPFERHAIPLPHLLACAHQQRIQFRCGDVLLIRTGWTSAYRALSAPEKEELGLRRGEERTHVGLEQHESTLRWLFDTGFSAVASDTVALEAWPARPIRLENGTPPRAEVQVCMHEVLLSGWGMLIGESWDLDRLAEACHQRRSYDFLLVSMPLSLPGGVASPSNAVAVL</sequence>
<reference evidence="3 4" key="1">
    <citation type="journal article" date="2018" name="Mol. Biol. Evol.">
        <title>Broad Genomic Sampling Reveals a Smut Pathogenic Ancestry of the Fungal Clade Ustilaginomycotina.</title>
        <authorList>
            <person name="Kijpornyongpan T."/>
            <person name="Mondo S.J."/>
            <person name="Barry K."/>
            <person name="Sandor L."/>
            <person name="Lee J."/>
            <person name="Lipzen A."/>
            <person name="Pangilinan J."/>
            <person name="LaButti K."/>
            <person name="Hainaut M."/>
            <person name="Henrissat B."/>
            <person name="Grigoriev I.V."/>
            <person name="Spatafora J.W."/>
            <person name="Aime M.C."/>
        </authorList>
    </citation>
    <scope>NUCLEOTIDE SEQUENCE [LARGE SCALE GENOMIC DNA]</scope>
    <source>
        <strain evidence="3 4">MCA 4198</strain>
    </source>
</reference>
<evidence type="ECO:0000256" key="1">
    <source>
        <dbReference type="ARBA" id="ARBA00007865"/>
    </source>
</evidence>
<dbReference type="InterPro" id="IPR007325">
    <property type="entry name" value="KFase/CYL"/>
</dbReference>
<gene>
    <name evidence="3" type="ORF">FA10DRAFT_181511</name>
</gene>
<evidence type="ECO:0000256" key="2">
    <source>
        <dbReference type="SAM" id="MobiDB-lite"/>
    </source>
</evidence>
<dbReference type="PANTHER" id="PTHR34861">
    <property type="match status" value="1"/>
</dbReference>
<dbReference type="GeneID" id="37040217"/>
<dbReference type="PANTHER" id="PTHR34861:SF11">
    <property type="entry name" value="CYCLASE"/>
    <property type="match status" value="1"/>
</dbReference>
<protein>
    <recommendedName>
        <fullName evidence="5">Cyclase</fullName>
    </recommendedName>
</protein>
<dbReference type="Pfam" id="PF04199">
    <property type="entry name" value="Cyclase"/>
    <property type="match status" value="1"/>
</dbReference>
<keyword evidence="4" id="KW-1185">Reference proteome</keyword>
<feature type="compositionally biased region" description="Basic and acidic residues" evidence="2">
    <location>
        <begin position="7"/>
        <end position="19"/>
    </location>
</feature>
<dbReference type="STRING" id="215250.A0A316YEI8"/>
<dbReference type="InParanoid" id="A0A316YEI8"/>
<dbReference type="EMBL" id="KZ819639">
    <property type="protein sequence ID" value="PWN87990.1"/>
    <property type="molecule type" value="Genomic_DNA"/>
</dbReference>
<evidence type="ECO:0000313" key="4">
    <source>
        <dbReference type="Proteomes" id="UP000245768"/>
    </source>
</evidence>
<comment type="similarity">
    <text evidence="1">Belongs to the Cyclase 1 superfamily.</text>
</comment>
<dbReference type="InterPro" id="IPR037175">
    <property type="entry name" value="KFase_sf"/>
</dbReference>
<dbReference type="Proteomes" id="UP000245768">
    <property type="component" value="Unassembled WGS sequence"/>
</dbReference>